<gene>
    <name evidence="4" type="ORF">M407DRAFT_17386</name>
</gene>
<dbReference type="Gene3D" id="1.25.10.10">
    <property type="entry name" value="Leucine-rich Repeat Variant"/>
    <property type="match status" value="1"/>
</dbReference>
<name>A0A0C3MJB3_9AGAM</name>
<reference evidence="5" key="2">
    <citation type="submission" date="2015-01" db="EMBL/GenBank/DDBJ databases">
        <title>Evolutionary Origins and Diversification of the Mycorrhizal Mutualists.</title>
        <authorList>
            <consortium name="DOE Joint Genome Institute"/>
            <consortium name="Mycorrhizal Genomics Consortium"/>
            <person name="Kohler A."/>
            <person name="Kuo A."/>
            <person name="Nagy L.G."/>
            <person name="Floudas D."/>
            <person name="Copeland A."/>
            <person name="Barry K.W."/>
            <person name="Cichocki N."/>
            <person name="Veneault-Fourrey C."/>
            <person name="LaButti K."/>
            <person name="Lindquist E.A."/>
            <person name="Lipzen A."/>
            <person name="Lundell T."/>
            <person name="Morin E."/>
            <person name="Murat C."/>
            <person name="Riley R."/>
            <person name="Ohm R."/>
            <person name="Sun H."/>
            <person name="Tunlid A."/>
            <person name="Henrissat B."/>
            <person name="Grigoriev I.V."/>
            <person name="Hibbett D.S."/>
            <person name="Martin F."/>
        </authorList>
    </citation>
    <scope>NUCLEOTIDE SEQUENCE [LARGE SCALE GENOMIC DNA]</scope>
    <source>
        <strain evidence="5">MUT 4182</strain>
    </source>
</reference>
<feature type="non-terminal residue" evidence="4">
    <location>
        <position position="1"/>
    </location>
</feature>
<feature type="compositionally biased region" description="Polar residues" evidence="2">
    <location>
        <begin position="209"/>
        <end position="225"/>
    </location>
</feature>
<evidence type="ECO:0000259" key="3">
    <source>
        <dbReference type="Pfam" id="PF07814"/>
    </source>
</evidence>
<feature type="compositionally biased region" description="Polar residues" evidence="2">
    <location>
        <begin position="167"/>
        <end position="180"/>
    </location>
</feature>
<dbReference type="STRING" id="1051891.A0A0C3MJB3"/>
<dbReference type="InterPro" id="IPR039874">
    <property type="entry name" value="WAPL"/>
</dbReference>
<dbReference type="Pfam" id="PF07814">
    <property type="entry name" value="WAPL"/>
    <property type="match status" value="1"/>
</dbReference>
<feature type="compositionally biased region" description="Polar residues" evidence="2">
    <location>
        <begin position="68"/>
        <end position="92"/>
    </location>
</feature>
<dbReference type="InterPro" id="IPR011989">
    <property type="entry name" value="ARM-like"/>
</dbReference>
<sequence length="645" mass="70653">TLEEISSGLESDDPLLLVETPRKRVRAEDDKAGPSVSDGSPSPSKRAPPRLIPVVEVDTPERLFGIKSPNNRRNISRTNDGQSKPTLKNPTSVIAPGGEGLVSPTKGKAPAHSLPFQARNTSPKHRLSSKMSGRSQSNLGMTSPQQQDDKPSSSQIEAPVAPLIFPSVSNTRGALASTSPRKPAAGIAKRMLTRTGTEPDLAAEPTPTPSGSDASSRAGPSTPTKRVTPPTATDPPKAGPNRTESLPTLSPHAGSPLKPSTSIQRPDSPPPSRPTARTYAKSRSFLVDLSENLLQDPDSQGSELRESYQDLRARWGMDQDEDDLFENSLLNDLRTGVELKNKGETRRFMDELGYLFEGLDPKESLSVRRSSALEFVEKMVDPAFRRKARVADVLDRAFDALIRAGAGTDGDVVIRVIAIAFCAFVSEEERDIANLSNRDDFLDLIRWPLSLDRGMDPFMFLEDDFSADDAKRAGVGKMERRLLKSLQRALESEEIEGRSETVLARQLSSLVIKSLPTKRIDLDILEETLKALITELSLIAPRIEAYAKSLPLLPPSPRSAPDIRHIENCLKIIEHCLSGRWADEARNAVDERSNQLAPGFVALIVFCELVLCDSESDSAGTVSLEHYRAWLYFSCLLHKRCSAMF</sequence>
<dbReference type="InterPro" id="IPR022771">
    <property type="entry name" value="WAPL_C"/>
</dbReference>
<feature type="compositionally biased region" description="Low complexity" evidence="2">
    <location>
        <begin position="33"/>
        <end position="44"/>
    </location>
</feature>
<feature type="domain" description="Wings apart-like protein C-terminal" evidence="3">
    <location>
        <begin position="334"/>
        <end position="575"/>
    </location>
</feature>
<evidence type="ECO:0000256" key="1">
    <source>
        <dbReference type="ARBA" id="ARBA00006854"/>
    </source>
</evidence>
<protein>
    <recommendedName>
        <fullName evidence="3">Wings apart-like protein C-terminal domain-containing protein</fullName>
    </recommendedName>
</protein>
<feature type="region of interest" description="Disordered" evidence="2">
    <location>
        <begin position="1"/>
        <end position="278"/>
    </location>
</feature>
<organism evidence="4 5">
    <name type="scientific">Tulasnella calospora MUT 4182</name>
    <dbReference type="NCBI Taxonomy" id="1051891"/>
    <lineage>
        <taxon>Eukaryota</taxon>
        <taxon>Fungi</taxon>
        <taxon>Dikarya</taxon>
        <taxon>Basidiomycota</taxon>
        <taxon>Agaricomycotina</taxon>
        <taxon>Agaricomycetes</taxon>
        <taxon>Cantharellales</taxon>
        <taxon>Tulasnellaceae</taxon>
        <taxon>Tulasnella</taxon>
    </lineage>
</organism>
<evidence type="ECO:0000313" key="5">
    <source>
        <dbReference type="Proteomes" id="UP000054248"/>
    </source>
</evidence>
<dbReference type="PANTHER" id="PTHR22100:SF13">
    <property type="entry name" value="WINGS APART-LIKE PROTEIN HOMOLOG"/>
    <property type="match status" value="1"/>
</dbReference>
<dbReference type="EMBL" id="KN822946">
    <property type="protein sequence ID" value="KIO33777.1"/>
    <property type="molecule type" value="Genomic_DNA"/>
</dbReference>
<dbReference type="Proteomes" id="UP000054248">
    <property type="component" value="Unassembled WGS sequence"/>
</dbReference>
<evidence type="ECO:0000256" key="2">
    <source>
        <dbReference type="SAM" id="MobiDB-lite"/>
    </source>
</evidence>
<proteinExistence type="inferred from homology"/>
<comment type="similarity">
    <text evidence="1">Belongs to the WAPL family.</text>
</comment>
<dbReference type="AlphaFoldDB" id="A0A0C3MJB3"/>
<dbReference type="HOGENOM" id="CLU_424897_0_0_1"/>
<accession>A0A0C3MJB3</accession>
<feature type="compositionally biased region" description="Polar residues" evidence="2">
    <location>
        <begin position="129"/>
        <end position="142"/>
    </location>
</feature>
<dbReference type="OrthoDB" id="78088at2759"/>
<feature type="compositionally biased region" description="Basic and acidic residues" evidence="2">
    <location>
        <begin position="20"/>
        <end position="32"/>
    </location>
</feature>
<reference evidence="4 5" key="1">
    <citation type="submission" date="2014-04" db="EMBL/GenBank/DDBJ databases">
        <authorList>
            <consortium name="DOE Joint Genome Institute"/>
            <person name="Kuo A."/>
            <person name="Girlanda M."/>
            <person name="Perotto S."/>
            <person name="Kohler A."/>
            <person name="Nagy L.G."/>
            <person name="Floudas D."/>
            <person name="Copeland A."/>
            <person name="Barry K.W."/>
            <person name="Cichocki N."/>
            <person name="Veneault-Fourrey C."/>
            <person name="LaButti K."/>
            <person name="Lindquist E.A."/>
            <person name="Lipzen A."/>
            <person name="Lundell T."/>
            <person name="Morin E."/>
            <person name="Murat C."/>
            <person name="Sun H."/>
            <person name="Tunlid A."/>
            <person name="Henrissat B."/>
            <person name="Grigoriev I.V."/>
            <person name="Hibbett D.S."/>
            <person name="Martin F."/>
            <person name="Nordberg H.P."/>
            <person name="Cantor M.N."/>
            <person name="Hua S.X."/>
        </authorList>
    </citation>
    <scope>NUCLEOTIDE SEQUENCE [LARGE SCALE GENOMIC DNA]</scope>
    <source>
        <strain evidence="4 5">MUT 4182</strain>
    </source>
</reference>
<evidence type="ECO:0000313" key="4">
    <source>
        <dbReference type="EMBL" id="KIO33777.1"/>
    </source>
</evidence>
<keyword evidence="5" id="KW-1185">Reference proteome</keyword>
<dbReference type="PANTHER" id="PTHR22100">
    <property type="entry name" value="WINGS APART-LIKE PROTEIN HOMOLOG"/>
    <property type="match status" value="1"/>
</dbReference>